<dbReference type="Proteomes" id="UP000033072">
    <property type="component" value="Chromosome"/>
</dbReference>
<dbReference type="KEGG" id="mls:MSLAZ_0901"/>
<dbReference type="OrthoDB" id="145362at2157"/>
<protein>
    <recommendedName>
        <fullName evidence="1">PspA-associated domain-containing protein</fullName>
    </recommendedName>
</protein>
<feature type="domain" description="PspA-associated" evidence="1">
    <location>
        <begin position="1"/>
        <end position="92"/>
    </location>
</feature>
<dbReference type="Pfam" id="PF22743">
    <property type="entry name" value="PspAA"/>
    <property type="match status" value="1"/>
</dbReference>
<organism evidence="2 3">
    <name type="scientific">Methanosarcina lacustris Z-7289</name>
    <dbReference type="NCBI Taxonomy" id="1434111"/>
    <lineage>
        <taxon>Archaea</taxon>
        <taxon>Methanobacteriati</taxon>
        <taxon>Methanobacteriota</taxon>
        <taxon>Stenosarchaea group</taxon>
        <taxon>Methanomicrobia</taxon>
        <taxon>Methanosarcinales</taxon>
        <taxon>Methanosarcinaceae</taxon>
        <taxon>Methanosarcina</taxon>
    </lineage>
</organism>
<name>A0A0E3S4P6_9EURY</name>
<proteinExistence type="predicted"/>
<evidence type="ECO:0000313" key="3">
    <source>
        <dbReference type="Proteomes" id="UP000033072"/>
    </source>
</evidence>
<keyword evidence="3" id="KW-1185">Reference proteome</keyword>
<accession>A0A0E3S4P6</accession>
<dbReference type="InterPro" id="IPR054437">
    <property type="entry name" value="PspA-assoc_dom"/>
</dbReference>
<dbReference type="EMBL" id="CP009515">
    <property type="protein sequence ID" value="AKB74162.1"/>
    <property type="molecule type" value="Genomic_DNA"/>
</dbReference>
<dbReference type="GeneID" id="24805613"/>
<reference evidence="2 3" key="1">
    <citation type="submission" date="2014-07" db="EMBL/GenBank/DDBJ databases">
        <title>Methanogenic archaea and the global carbon cycle.</title>
        <authorList>
            <person name="Henriksen J.R."/>
            <person name="Luke J."/>
            <person name="Reinhart S."/>
            <person name="Benedict M.N."/>
            <person name="Youngblut N.D."/>
            <person name="Metcalf M.E."/>
            <person name="Whitaker R.J."/>
            <person name="Metcalf W.W."/>
        </authorList>
    </citation>
    <scope>NUCLEOTIDE SEQUENCE [LARGE SCALE GENOMIC DNA]</scope>
    <source>
        <strain evidence="2 3">Z-7289</strain>
    </source>
</reference>
<evidence type="ECO:0000313" key="2">
    <source>
        <dbReference type="EMBL" id="AKB74162.1"/>
    </source>
</evidence>
<gene>
    <name evidence="2" type="ORF">MSLAZ_0901</name>
</gene>
<dbReference type="AlphaFoldDB" id="A0A0E3S4P6"/>
<sequence>MIIRIMGEGQYRAPEALCNELNKIDNKIVALVAEGNAREFRTEFMKLISEIKGKGEALGVEEFLESDIIVPPEDLSFEEAKAIFTGDGIIED</sequence>
<dbReference type="PATRIC" id="fig|1434111.4.peg.1150"/>
<dbReference type="RefSeq" id="WP_048124928.1">
    <property type="nucleotide sequence ID" value="NZ_CP009515.1"/>
</dbReference>
<dbReference type="HOGENOM" id="CLU_186753_0_0_2"/>
<dbReference type="STRING" id="1434111.MSLAZ_0901"/>
<evidence type="ECO:0000259" key="1">
    <source>
        <dbReference type="Pfam" id="PF22743"/>
    </source>
</evidence>